<evidence type="ECO:0000256" key="6">
    <source>
        <dbReference type="ARBA" id="ARBA00022722"/>
    </source>
</evidence>
<dbReference type="Pfam" id="PF17917">
    <property type="entry name" value="RT_RNaseH"/>
    <property type="match status" value="1"/>
</dbReference>
<dbReference type="FunFam" id="3.30.420.10:FF:000032">
    <property type="entry name" value="Retrovirus-related Pol polyprotein from transposon 297-like Protein"/>
    <property type="match status" value="1"/>
</dbReference>
<evidence type="ECO:0000256" key="4">
    <source>
        <dbReference type="ARBA" id="ARBA00022679"/>
    </source>
</evidence>
<feature type="compositionally biased region" description="Pro residues" evidence="11">
    <location>
        <begin position="311"/>
        <end position="326"/>
    </location>
</feature>
<gene>
    <name evidence="14" type="ORF">WMY93_001322</name>
</gene>
<dbReference type="CDD" id="cd01647">
    <property type="entry name" value="RT_LTR"/>
    <property type="match status" value="1"/>
</dbReference>
<feature type="domain" description="Reverse transcriptase" evidence="12">
    <location>
        <begin position="579"/>
        <end position="758"/>
    </location>
</feature>
<name>A0AAW0Q1Y5_9GOBI</name>
<feature type="region of interest" description="Disordered" evidence="11">
    <location>
        <begin position="1381"/>
        <end position="1484"/>
    </location>
</feature>
<keyword evidence="4" id="KW-0808">Transferase</keyword>
<feature type="compositionally biased region" description="Basic residues" evidence="11">
    <location>
        <begin position="1392"/>
        <end position="1401"/>
    </location>
</feature>
<keyword evidence="3" id="KW-0645">Protease</keyword>
<dbReference type="PANTHER" id="PTHR37984">
    <property type="entry name" value="PROTEIN CBG26694"/>
    <property type="match status" value="1"/>
</dbReference>
<evidence type="ECO:0000256" key="11">
    <source>
        <dbReference type="SAM" id="MobiDB-lite"/>
    </source>
</evidence>
<dbReference type="InterPro" id="IPR041588">
    <property type="entry name" value="Integrase_H2C2"/>
</dbReference>
<dbReference type="InterPro" id="IPR012337">
    <property type="entry name" value="RNaseH-like_sf"/>
</dbReference>
<dbReference type="SUPFAM" id="SSF56672">
    <property type="entry name" value="DNA/RNA polymerases"/>
    <property type="match status" value="1"/>
</dbReference>
<dbReference type="Pfam" id="PF00078">
    <property type="entry name" value="RVT_1"/>
    <property type="match status" value="1"/>
</dbReference>
<evidence type="ECO:0000256" key="9">
    <source>
        <dbReference type="ARBA" id="ARBA00022918"/>
    </source>
</evidence>
<keyword evidence="15" id="KW-1185">Reference proteome</keyword>
<dbReference type="Gene3D" id="3.10.20.370">
    <property type="match status" value="1"/>
</dbReference>
<dbReference type="GO" id="GO:0006508">
    <property type="term" value="P:proteolysis"/>
    <property type="evidence" value="ECO:0007669"/>
    <property type="project" value="UniProtKB-KW"/>
</dbReference>
<dbReference type="FunFam" id="3.10.20.370:FF:000001">
    <property type="entry name" value="Retrovirus-related Pol polyprotein from transposon 17.6-like protein"/>
    <property type="match status" value="1"/>
</dbReference>
<dbReference type="Gene3D" id="3.30.70.270">
    <property type="match status" value="1"/>
</dbReference>
<feature type="compositionally biased region" description="Basic and acidic residues" evidence="11">
    <location>
        <begin position="1402"/>
        <end position="1436"/>
    </location>
</feature>
<feature type="region of interest" description="Disordered" evidence="11">
    <location>
        <begin position="50"/>
        <end position="183"/>
    </location>
</feature>
<dbReference type="InterPro" id="IPR050951">
    <property type="entry name" value="Retrovirus_Pol_polyprotein"/>
</dbReference>
<dbReference type="InterPro" id="IPR041373">
    <property type="entry name" value="RT_RNaseH"/>
</dbReference>
<dbReference type="EMBL" id="JBBPFD010000001">
    <property type="protein sequence ID" value="KAK7945594.1"/>
    <property type="molecule type" value="Genomic_DNA"/>
</dbReference>
<dbReference type="GO" id="GO:0003676">
    <property type="term" value="F:nucleic acid binding"/>
    <property type="evidence" value="ECO:0007669"/>
    <property type="project" value="InterPro"/>
</dbReference>
<protein>
    <recommendedName>
        <fullName evidence="10">Gypsy retrotransposon integrase-like protein 1</fullName>
        <ecNumber evidence="2">3.1.26.4</ecNumber>
    </recommendedName>
</protein>
<reference evidence="15" key="1">
    <citation type="submission" date="2024-04" db="EMBL/GenBank/DDBJ databases">
        <title>Salinicola lusitanus LLJ914,a marine bacterium isolated from the Okinawa Trough.</title>
        <authorList>
            <person name="Li J."/>
        </authorList>
    </citation>
    <scope>NUCLEOTIDE SEQUENCE [LARGE SCALE GENOMIC DNA]</scope>
</reference>
<dbReference type="Pfam" id="PF17921">
    <property type="entry name" value="Integrase_H2C2"/>
    <property type="match status" value="1"/>
</dbReference>
<feature type="compositionally biased region" description="Basic and acidic residues" evidence="11">
    <location>
        <begin position="1470"/>
        <end position="1484"/>
    </location>
</feature>
<feature type="compositionally biased region" description="Polar residues" evidence="11">
    <location>
        <begin position="129"/>
        <end position="142"/>
    </location>
</feature>
<comment type="caution">
    <text evidence="14">The sequence shown here is derived from an EMBL/GenBank/DDBJ whole genome shotgun (WGS) entry which is preliminary data.</text>
</comment>
<feature type="compositionally biased region" description="Basic and acidic residues" evidence="11">
    <location>
        <begin position="59"/>
        <end position="74"/>
    </location>
</feature>
<keyword evidence="6" id="KW-0540">Nuclease</keyword>
<evidence type="ECO:0000259" key="12">
    <source>
        <dbReference type="PROSITE" id="PS50878"/>
    </source>
</evidence>
<evidence type="ECO:0000313" key="14">
    <source>
        <dbReference type="EMBL" id="KAK7945594.1"/>
    </source>
</evidence>
<dbReference type="PROSITE" id="PS50878">
    <property type="entry name" value="RT_POL"/>
    <property type="match status" value="1"/>
</dbReference>
<evidence type="ECO:0000256" key="10">
    <source>
        <dbReference type="ARBA" id="ARBA00039658"/>
    </source>
</evidence>
<dbReference type="Gene3D" id="3.30.420.10">
    <property type="entry name" value="Ribonuclease H-like superfamily/Ribonuclease H"/>
    <property type="match status" value="1"/>
</dbReference>
<evidence type="ECO:0000256" key="3">
    <source>
        <dbReference type="ARBA" id="ARBA00022670"/>
    </source>
</evidence>
<dbReference type="InterPro" id="IPR036397">
    <property type="entry name" value="RNaseH_sf"/>
</dbReference>
<keyword evidence="7" id="KW-0255">Endonuclease</keyword>
<dbReference type="PANTHER" id="PTHR37984:SF15">
    <property type="entry name" value="INTEGRASE CATALYTIC DOMAIN-CONTAINING PROTEIN"/>
    <property type="match status" value="1"/>
</dbReference>
<evidence type="ECO:0000256" key="5">
    <source>
        <dbReference type="ARBA" id="ARBA00022695"/>
    </source>
</evidence>
<dbReference type="SUPFAM" id="SSF53098">
    <property type="entry name" value="Ribonuclease H-like"/>
    <property type="match status" value="1"/>
</dbReference>
<evidence type="ECO:0000256" key="8">
    <source>
        <dbReference type="ARBA" id="ARBA00022801"/>
    </source>
</evidence>
<dbReference type="Gene3D" id="3.10.10.10">
    <property type="entry name" value="HIV Type 1 Reverse Transcriptase, subunit A, domain 1"/>
    <property type="match status" value="1"/>
</dbReference>
<organism evidence="14 15">
    <name type="scientific">Mugilogobius chulae</name>
    <name type="common">yellowstripe goby</name>
    <dbReference type="NCBI Taxonomy" id="88201"/>
    <lineage>
        <taxon>Eukaryota</taxon>
        <taxon>Metazoa</taxon>
        <taxon>Chordata</taxon>
        <taxon>Craniata</taxon>
        <taxon>Vertebrata</taxon>
        <taxon>Euteleostomi</taxon>
        <taxon>Actinopterygii</taxon>
        <taxon>Neopterygii</taxon>
        <taxon>Teleostei</taxon>
        <taxon>Neoteleostei</taxon>
        <taxon>Acanthomorphata</taxon>
        <taxon>Gobiaria</taxon>
        <taxon>Gobiiformes</taxon>
        <taxon>Gobioidei</taxon>
        <taxon>Gobiidae</taxon>
        <taxon>Gobionellinae</taxon>
        <taxon>Mugilogobius</taxon>
    </lineage>
</organism>
<dbReference type="InterPro" id="IPR043128">
    <property type="entry name" value="Rev_trsase/Diguanyl_cyclase"/>
</dbReference>
<proteinExistence type="inferred from homology"/>
<evidence type="ECO:0000256" key="2">
    <source>
        <dbReference type="ARBA" id="ARBA00012180"/>
    </source>
</evidence>
<dbReference type="Proteomes" id="UP001460270">
    <property type="component" value="Unassembled WGS sequence"/>
</dbReference>
<feature type="region of interest" description="Disordered" evidence="11">
    <location>
        <begin position="311"/>
        <end position="333"/>
    </location>
</feature>
<keyword evidence="5" id="KW-0548">Nucleotidyltransferase</keyword>
<dbReference type="PROSITE" id="PS50994">
    <property type="entry name" value="INTEGRASE"/>
    <property type="match status" value="1"/>
</dbReference>
<evidence type="ECO:0000313" key="15">
    <source>
        <dbReference type="Proteomes" id="UP001460270"/>
    </source>
</evidence>
<sequence length="1484" mass="167998">MRSLAVSDRCGDEAGSIDKALTLTVNLLFKPSPMVMNFGFLHRVAGRSGGTCSVAGGRGTKETNDSHSRETRESRRQKRDGRKTGATRSTGQTRKSQPPNHGTAQDTRPDLHEPSENTTKRHTRWGRGNSASEEPSHTWSGQKTEHREVKSGQRQGVKALPRRDRRRGNQRTGGRGGSQELSTVTLYNSRGRGNPALSVVDVTDLIPALRDQLLLGLRDGPLAQALKVYARRNPDQDFAALRQEALLLDSEYGPSTSEVTCFAVNKQYASPRTPQEEHWKEQLKREIMEDVKAQMKGLTQEIVAELRPMLQPPPVHSATPTPPPTYPRRNAPYSDRDERVFKCPQTSNLSQHFKQQKAWRDAFATCSKIEVVPAEDGLLGHVRLASKKNVTVPPKSEQMVWGRAKVGTRGANYCALVEPLPGAGGVAVAKSLVMVKGGRLPVRVCNPHPYSVSIGRFEKIGQLCCVDAADVHGADDVSLSLVEDDIVEVALVKAADTQVSPEVRDLSNRSDLSEQQQEQLRALLVKWEKVFAQHDEDFGRTNLVQHRIPTGDAAPVRERYRPIPPLLYKEVKSLLSGMLEQGVIKESCSPWAAPIVLVRKKDGSWRFCVDYRKLNAVTHKDAFPLPRIEETLTSLSKSEWFSTLDLASGYWQVEMHPDDREKTAFTTPLGLFEFERMPFGLCDAPATFQRLMQQCLNGQIAESLLVYLDDIIIYSADFSSHLQHLDQVFERLWQHGLKLKPDKCKLLQREVTFLGHVVDRNGVRPDPGKIKAVQDWSAPTTVKEPFIVYTDASNQGLGAVLSQVQDGHERVIAYASRSLHPTEQNDANYSSFKLELLALKWAVTEKFKDYLTGAQFTIYTDNNPLAHLQTANLGAVEQRWVAQLASFDYTVKYRSGKTNVNADVLSRFPVPTERDRMPEDPGPMVAAVEMTPNGEEWKEAQALDPDIQTVRRYVEWKRFPKRAERLSLSQTAQKLLQHWRRLEVRNDVLYRVVADKDTLEERPQIVCPNTRREEVWRSVHEAGAHFGPEKTLSRLRQQFYWPGMEGEVRTFHQRCLACSLQKSRVEPKAPLHPFTATFPLEVIGLDFLSLGRPSDPWQNILVATDLFTRFAWAIPTRDQTAQTTVKMLWKFIIQQFGCPARFHSDRGPNFESALMQQLCEMYGIAKSRTTSYHPAGNGSVERFNQTLLNMLRSLEEEKQNRWPEYLPELVHAYNNTEHSATGYAPSFLMFGRHLRLPVDVGLGVNPRQAQFDVPGWVKDHQNRLAFAYSLAQQKAANAASQHKRQFDKRAHALPLVPGERVWVRNRHRQGKGKLSTWWDPEPHVILDTVGETGVVYKVRPEKGGREQTIHRNSLKVCTVPPVDPLPPRAPAPETPHCELPLFYGFLPEPQRGGRKGNKRDKRFTQQRDEREPETQARREKDWGYTEHGTNEEEPATKPRHSAGHETGPPRAIREHHEATYTLGQRKLCLRRAEPHLERTEDRAP</sequence>
<evidence type="ECO:0000259" key="13">
    <source>
        <dbReference type="PROSITE" id="PS50994"/>
    </source>
</evidence>
<dbReference type="InterPro" id="IPR043502">
    <property type="entry name" value="DNA/RNA_pol_sf"/>
</dbReference>
<dbReference type="InterPro" id="IPR000477">
    <property type="entry name" value="RT_dom"/>
</dbReference>
<comment type="similarity">
    <text evidence="1">Belongs to the beta type-B retroviral polymerase family. HERV class-II K(HML-2) pol subfamily.</text>
</comment>
<dbReference type="FunFam" id="1.10.340.70:FF:000001">
    <property type="entry name" value="Retrovirus-related Pol polyprotein from transposon gypsy-like Protein"/>
    <property type="match status" value="1"/>
</dbReference>
<keyword evidence="8" id="KW-0378">Hydrolase</keyword>
<keyword evidence="9" id="KW-0695">RNA-directed DNA polymerase</keyword>
<accession>A0AAW0Q1Y5</accession>
<feature type="domain" description="Integrase catalytic" evidence="13">
    <location>
        <begin position="1075"/>
        <end position="1233"/>
    </location>
</feature>
<evidence type="ECO:0000256" key="1">
    <source>
        <dbReference type="ARBA" id="ARBA00010879"/>
    </source>
</evidence>
<dbReference type="GO" id="GO:0004523">
    <property type="term" value="F:RNA-DNA hybrid ribonuclease activity"/>
    <property type="evidence" value="ECO:0007669"/>
    <property type="project" value="UniProtKB-EC"/>
</dbReference>
<dbReference type="GO" id="GO:0015074">
    <property type="term" value="P:DNA integration"/>
    <property type="evidence" value="ECO:0007669"/>
    <property type="project" value="InterPro"/>
</dbReference>
<feature type="compositionally biased region" description="Basic and acidic residues" evidence="11">
    <location>
        <begin position="107"/>
        <end position="119"/>
    </location>
</feature>
<dbReference type="InterPro" id="IPR001584">
    <property type="entry name" value="Integrase_cat-core"/>
</dbReference>
<dbReference type="GO" id="GO:0008233">
    <property type="term" value="F:peptidase activity"/>
    <property type="evidence" value="ECO:0007669"/>
    <property type="project" value="UniProtKB-KW"/>
</dbReference>
<feature type="compositionally biased region" description="Polar residues" evidence="11">
    <location>
        <begin position="86"/>
        <end position="106"/>
    </location>
</feature>
<evidence type="ECO:0000256" key="7">
    <source>
        <dbReference type="ARBA" id="ARBA00022759"/>
    </source>
</evidence>
<dbReference type="CDD" id="cd09274">
    <property type="entry name" value="RNase_HI_RT_Ty3"/>
    <property type="match status" value="1"/>
</dbReference>
<dbReference type="Gene3D" id="1.10.340.70">
    <property type="match status" value="1"/>
</dbReference>
<dbReference type="FunFam" id="3.10.10.10:FF:000007">
    <property type="entry name" value="Retrovirus-related Pol polyprotein from transposon 17.6-like Protein"/>
    <property type="match status" value="1"/>
</dbReference>
<dbReference type="Pfam" id="PF00665">
    <property type="entry name" value="rve"/>
    <property type="match status" value="1"/>
</dbReference>
<dbReference type="EC" id="3.1.26.4" evidence="2"/>
<dbReference type="GO" id="GO:0003964">
    <property type="term" value="F:RNA-directed DNA polymerase activity"/>
    <property type="evidence" value="ECO:0007669"/>
    <property type="project" value="UniProtKB-KW"/>
</dbReference>